<dbReference type="PROSITE" id="PS51186">
    <property type="entry name" value="GNAT"/>
    <property type="match status" value="1"/>
</dbReference>
<sequence length="184" mass="20815">MMRWVPELLTPRLRLRPWRDDDLDPLAEMYADSEVMRYIGDGSVRTRDETAAGLARMRAEWEERGHGMFAVELRETGELTGWTGTTVPAFLPEVLPAVEIGWRLARRFWGRGLATEAARAALGHAFDIVGLERILSICNVGNAASEAVMRKLGMRLDRETEVPSHGARVRVYAITREDHASRRD</sequence>
<reference evidence="3" key="1">
    <citation type="submission" date="2009-02" db="EMBL/GenBank/DDBJ databases">
        <title>Annotation of Streptomyces viridochromogenes strain DSM 40736.</title>
        <authorList>
            <consortium name="The Broad Institute Genome Sequencing Platform"/>
            <consortium name="Broad Institute Microbial Sequencing Center"/>
            <person name="Fischbach M."/>
            <person name="Godfrey P."/>
            <person name="Ward D."/>
            <person name="Young S."/>
            <person name="Zeng Q."/>
            <person name="Koehrsen M."/>
            <person name="Alvarado L."/>
            <person name="Berlin A.M."/>
            <person name="Bochicchio J."/>
            <person name="Borenstein D."/>
            <person name="Chapman S.B."/>
            <person name="Chen Z."/>
            <person name="Engels R."/>
            <person name="Freedman E."/>
            <person name="Gellesch M."/>
            <person name="Goldberg J."/>
            <person name="Griggs A."/>
            <person name="Gujja S."/>
            <person name="Heilman E.R."/>
            <person name="Heiman D.I."/>
            <person name="Hepburn T.A."/>
            <person name="Howarth C."/>
            <person name="Jen D."/>
            <person name="Larson L."/>
            <person name="Lewis B."/>
            <person name="Mehta T."/>
            <person name="Park D."/>
            <person name="Pearson M."/>
            <person name="Richards J."/>
            <person name="Roberts A."/>
            <person name="Saif S."/>
            <person name="Shea T.D."/>
            <person name="Shenoy N."/>
            <person name="Sisk P."/>
            <person name="Stolte C."/>
            <person name="Sykes S.N."/>
            <person name="Thomson T."/>
            <person name="Walk T."/>
            <person name="White J."/>
            <person name="Yandava C."/>
            <person name="Straight P."/>
            <person name="Clardy J."/>
            <person name="Hung D."/>
            <person name="Kolter R."/>
            <person name="Mekalanos J."/>
            <person name="Walker S."/>
            <person name="Walsh C.T."/>
            <person name="Wieland-Brown L.C."/>
            <person name="Haas B."/>
            <person name="Nusbaum C."/>
            <person name="Birren B."/>
        </authorList>
    </citation>
    <scope>NUCLEOTIDE SEQUENCE [LARGE SCALE GENOMIC DNA]</scope>
    <source>
        <strain evidence="3">DSM 40736 / JCM 4977 / BCRC 1201 / Tue 494</strain>
    </source>
</reference>
<evidence type="ECO:0000313" key="2">
    <source>
        <dbReference type="EMBL" id="EFL29637.1"/>
    </source>
</evidence>
<organism evidence="2 3">
    <name type="scientific">Streptomyces viridochromogenes (strain DSM 40736 / JCM 4977 / BCRC 1201 / Tue 494)</name>
    <dbReference type="NCBI Taxonomy" id="591159"/>
    <lineage>
        <taxon>Bacteria</taxon>
        <taxon>Bacillati</taxon>
        <taxon>Actinomycetota</taxon>
        <taxon>Actinomycetes</taxon>
        <taxon>Kitasatosporales</taxon>
        <taxon>Streptomycetaceae</taxon>
        <taxon>Streptomyces</taxon>
    </lineage>
</organism>
<dbReference type="InterPro" id="IPR000182">
    <property type="entry name" value="GNAT_dom"/>
</dbReference>
<dbReference type="Pfam" id="PF13302">
    <property type="entry name" value="Acetyltransf_3"/>
    <property type="match status" value="1"/>
</dbReference>
<gene>
    <name evidence="2" type="ORF">SSQG_00155</name>
</gene>
<dbReference type="PANTHER" id="PTHR43792:SF1">
    <property type="entry name" value="N-ACETYLTRANSFERASE DOMAIN-CONTAINING PROTEIN"/>
    <property type="match status" value="1"/>
</dbReference>
<accession>D9X4H8</accession>
<name>D9X4H8_STRVT</name>
<dbReference type="HOGENOM" id="CLU_013985_3_1_11"/>
<dbReference type="GO" id="GO:0016747">
    <property type="term" value="F:acyltransferase activity, transferring groups other than amino-acyl groups"/>
    <property type="evidence" value="ECO:0007669"/>
    <property type="project" value="InterPro"/>
</dbReference>
<feature type="domain" description="N-acetyltransferase" evidence="1">
    <location>
        <begin position="13"/>
        <end position="177"/>
    </location>
</feature>
<dbReference type="Gene3D" id="3.40.630.30">
    <property type="match status" value="1"/>
</dbReference>
<dbReference type="SUPFAM" id="SSF55729">
    <property type="entry name" value="Acyl-CoA N-acyltransferases (Nat)"/>
    <property type="match status" value="1"/>
</dbReference>
<keyword evidence="3" id="KW-1185">Reference proteome</keyword>
<keyword evidence="2" id="KW-0808">Transferase</keyword>
<dbReference type="STRING" id="591159.SSQG_00155"/>
<dbReference type="InterPro" id="IPR016181">
    <property type="entry name" value="Acyl_CoA_acyltransferase"/>
</dbReference>
<evidence type="ECO:0000259" key="1">
    <source>
        <dbReference type="PROSITE" id="PS51186"/>
    </source>
</evidence>
<dbReference type="AlphaFoldDB" id="D9X4H8"/>
<protein>
    <submittedName>
        <fullName evidence="2">Acetyltransferase</fullName>
    </submittedName>
</protein>
<dbReference type="eggNOG" id="COG1670">
    <property type="taxonomic scope" value="Bacteria"/>
</dbReference>
<dbReference type="Proteomes" id="UP000004184">
    <property type="component" value="Unassembled WGS sequence"/>
</dbReference>
<proteinExistence type="predicted"/>
<evidence type="ECO:0000313" key="3">
    <source>
        <dbReference type="Proteomes" id="UP000004184"/>
    </source>
</evidence>
<dbReference type="RefSeq" id="WP_003987722.1">
    <property type="nucleotide sequence ID" value="NZ_GG657757.1"/>
</dbReference>
<dbReference type="EMBL" id="GG657757">
    <property type="protein sequence ID" value="EFL29637.1"/>
    <property type="molecule type" value="Genomic_DNA"/>
</dbReference>
<dbReference type="PANTHER" id="PTHR43792">
    <property type="entry name" value="GNAT FAMILY, PUTATIVE (AFU_ORTHOLOGUE AFUA_3G00765)-RELATED-RELATED"/>
    <property type="match status" value="1"/>
</dbReference>
<dbReference type="InterPro" id="IPR051531">
    <property type="entry name" value="N-acetyltransferase"/>
</dbReference>